<accession>A0A1F6C460</accession>
<gene>
    <name evidence="2" type="ORF">A3F84_18915</name>
</gene>
<reference evidence="2 3" key="1">
    <citation type="journal article" date="2016" name="Nat. Commun.">
        <title>Thousands of microbial genomes shed light on interconnected biogeochemical processes in an aquifer system.</title>
        <authorList>
            <person name="Anantharaman K."/>
            <person name="Brown C.T."/>
            <person name="Hug L.A."/>
            <person name="Sharon I."/>
            <person name="Castelle C.J."/>
            <person name="Probst A.J."/>
            <person name="Thomas B.C."/>
            <person name="Singh A."/>
            <person name="Wilkins M.J."/>
            <person name="Karaoz U."/>
            <person name="Brodie E.L."/>
            <person name="Williams K.H."/>
            <person name="Hubbard S.S."/>
            <person name="Banfield J.F."/>
        </authorList>
    </citation>
    <scope>NUCLEOTIDE SEQUENCE [LARGE SCALE GENOMIC DNA]</scope>
    <source>
        <strain evidence="3">RIFCSPLOWO2_12_FULL_64_10</strain>
    </source>
</reference>
<feature type="transmembrane region" description="Helical" evidence="1">
    <location>
        <begin position="123"/>
        <end position="139"/>
    </location>
</feature>
<keyword evidence="1" id="KW-0472">Membrane</keyword>
<feature type="transmembrane region" description="Helical" evidence="1">
    <location>
        <begin position="75"/>
        <end position="103"/>
    </location>
</feature>
<organism evidence="2 3">
    <name type="scientific">Handelsmanbacteria sp. (strain RIFCSPLOWO2_12_FULL_64_10)</name>
    <dbReference type="NCBI Taxonomy" id="1817868"/>
    <lineage>
        <taxon>Bacteria</taxon>
        <taxon>Candidatus Handelsmaniibacteriota</taxon>
    </lineage>
</organism>
<keyword evidence="1" id="KW-1133">Transmembrane helix</keyword>
<dbReference type="AlphaFoldDB" id="A0A1F6C460"/>
<proteinExistence type="predicted"/>
<evidence type="ECO:0000313" key="2">
    <source>
        <dbReference type="EMBL" id="OGG43931.1"/>
    </source>
</evidence>
<feature type="transmembrane region" description="Helical" evidence="1">
    <location>
        <begin position="34"/>
        <end position="54"/>
    </location>
</feature>
<feature type="transmembrane region" description="Helical" evidence="1">
    <location>
        <begin position="434"/>
        <end position="455"/>
    </location>
</feature>
<comment type="caution">
    <text evidence="2">The sequence shown here is derived from an EMBL/GenBank/DDBJ whole genome shotgun (WGS) entry which is preliminary data.</text>
</comment>
<name>A0A1F6C460_HANXR</name>
<feature type="transmembrane region" description="Helical" evidence="1">
    <location>
        <begin position="151"/>
        <end position="170"/>
    </location>
</feature>
<dbReference type="Proteomes" id="UP000178606">
    <property type="component" value="Unassembled WGS sequence"/>
</dbReference>
<feature type="transmembrane region" description="Helical" evidence="1">
    <location>
        <begin position="315"/>
        <end position="340"/>
    </location>
</feature>
<evidence type="ECO:0000256" key="1">
    <source>
        <dbReference type="SAM" id="Phobius"/>
    </source>
</evidence>
<dbReference type="NCBIfam" id="NF037982">
    <property type="entry name" value="Nramp_1"/>
    <property type="match status" value="1"/>
</dbReference>
<evidence type="ECO:0008006" key="4">
    <source>
        <dbReference type="Google" id="ProtNLM"/>
    </source>
</evidence>
<keyword evidence="1" id="KW-0812">Transmembrane</keyword>
<protein>
    <recommendedName>
        <fullName evidence="4">Amino acid permease</fullName>
    </recommendedName>
</protein>
<feature type="transmembrane region" description="Helical" evidence="1">
    <location>
        <begin position="211"/>
        <end position="230"/>
    </location>
</feature>
<feature type="transmembrane region" description="Helical" evidence="1">
    <location>
        <begin position="373"/>
        <end position="390"/>
    </location>
</feature>
<dbReference type="EMBL" id="MFKF01000422">
    <property type="protein sequence ID" value="OGG43931.1"/>
    <property type="molecule type" value="Genomic_DNA"/>
</dbReference>
<feature type="transmembrane region" description="Helical" evidence="1">
    <location>
        <begin position="396"/>
        <end position="413"/>
    </location>
</feature>
<sequence length="465" mass="51398">MIAAVGPQAINFGISIGGGEAYFLPNIAGRGAFGFHWLLIVSVIVETALVYECIKYSCCTGRSFFAGANELAPRGFWPWFWALATVLTFGWPAWMAGAVIAAAKFTGLTTQTLFPGSALPPQYLWSVVALLLVLVVFYFSNRTYAFLSRFFEIIMVANIVLVLAVTLIVAKPSDYLTVLAAYTGVWFFTQGASGLTPLDITALYNQPGGSLMWVSFWVVAAGWGMGRYAGQVTGALRPPEQITVEELRWDTLDPQEVAKMKQWVRVGGWSLILWWAIIGGLIMTYLYSVAGYAYLHDEFLRSGNLPKGVEIPLQMATIAQGVLGQTAGWLMLLVIMVTLYDAQFPLYDTYIGRTTTDAIAVTTGWKKRRPYRFYYFVVVTVAVGAGFYLVLLKEPLIVWMMVATAAVAFRSIGSLQIMRINRRRLPPEFQTSKLVAALLWFSFFTGLASVGYWAIVELPKHLAGG</sequence>
<feature type="transmembrane region" description="Helical" evidence="1">
    <location>
        <begin position="269"/>
        <end position="295"/>
    </location>
</feature>
<evidence type="ECO:0000313" key="3">
    <source>
        <dbReference type="Proteomes" id="UP000178606"/>
    </source>
</evidence>